<keyword evidence="3" id="KW-1185">Reference proteome</keyword>
<evidence type="ECO:0000256" key="1">
    <source>
        <dbReference type="SAM" id="Phobius"/>
    </source>
</evidence>
<dbReference type="EMBL" id="JAGTJS010000004">
    <property type="protein sequence ID" value="KAH7271042.1"/>
    <property type="molecule type" value="Genomic_DNA"/>
</dbReference>
<evidence type="ECO:0000313" key="3">
    <source>
        <dbReference type="Proteomes" id="UP000736672"/>
    </source>
</evidence>
<name>A0A9P9R9R7_FUSSL</name>
<dbReference type="OrthoDB" id="5106835at2759"/>
<keyword evidence="1" id="KW-0812">Transmembrane</keyword>
<feature type="transmembrane region" description="Helical" evidence="1">
    <location>
        <begin position="126"/>
        <end position="149"/>
    </location>
</feature>
<proteinExistence type="predicted"/>
<reference evidence="2" key="1">
    <citation type="journal article" date="2021" name="Nat. Commun.">
        <title>Genetic determinants of endophytism in the Arabidopsis root mycobiome.</title>
        <authorList>
            <person name="Mesny F."/>
            <person name="Miyauchi S."/>
            <person name="Thiergart T."/>
            <person name="Pickel B."/>
            <person name="Atanasova L."/>
            <person name="Karlsson M."/>
            <person name="Huettel B."/>
            <person name="Barry K.W."/>
            <person name="Haridas S."/>
            <person name="Chen C."/>
            <person name="Bauer D."/>
            <person name="Andreopoulos W."/>
            <person name="Pangilinan J."/>
            <person name="LaButti K."/>
            <person name="Riley R."/>
            <person name="Lipzen A."/>
            <person name="Clum A."/>
            <person name="Drula E."/>
            <person name="Henrissat B."/>
            <person name="Kohler A."/>
            <person name="Grigoriev I.V."/>
            <person name="Martin F.M."/>
            <person name="Hacquard S."/>
        </authorList>
    </citation>
    <scope>NUCLEOTIDE SEQUENCE</scope>
    <source>
        <strain evidence="2">FSSC 5 MPI-SDFR-AT-0091</strain>
    </source>
</reference>
<sequence length="326" mass="36591">MNFNGTTKTEPVPKVESVFKRKLALERGLHVKIEGKPSPDEDGDIIFVGPNSLSSAPAPGRCSCGGLCNHDASTTSAPTPVMARERKPVANPFVSSSRTLEVISLISDSEEDDEAHDCSQIQLWRLLLLPLWIGIVIVPPGPFLVFWGARPPPQWPSMDGAANWLRQLQAVYNTDPARFHLHIDAWYEEIITRVRVFWVDDYADWIALNYGQYRCFTGIFQAFPLATLTAYLQAVHITSGHAGSCARFMKWELPLPEFPQPGSRIPKKIYTATQKYTAEEFQQVPPSTRETSHLRDFSYCLNPLHLVAEPHLDNMRGTSHHEASAR</sequence>
<dbReference type="AlphaFoldDB" id="A0A9P9R9R7"/>
<gene>
    <name evidence="2" type="ORF">B0J15DRAFT_543959</name>
</gene>
<dbReference type="Proteomes" id="UP000736672">
    <property type="component" value="Unassembled WGS sequence"/>
</dbReference>
<comment type="caution">
    <text evidence="2">The sequence shown here is derived from an EMBL/GenBank/DDBJ whole genome shotgun (WGS) entry which is preliminary data.</text>
</comment>
<protein>
    <submittedName>
        <fullName evidence="2">Uncharacterized protein</fullName>
    </submittedName>
</protein>
<evidence type="ECO:0000313" key="2">
    <source>
        <dbReference type="EMBL" id="KAH7271042.1"/>
    </source>
</evidence>
<accession>A0A9P9R9R7</accession>
<organism evidence="2 3">
    <name type="scientific">Fusarium solani</name>
    <name type="common">Filamentous fungus</name>
    <dbReference type="NCBI Taxonomy" id="169388"/>
    <lineage>
        <taxon>Eukaryota</taxon>
        <taxon>Fungi</taxon>
        <taxon>Dikarya</taxon>
        <taxon>Ascomycota</taxon>
        <taxon>Pezizomycotina</taxon>
        <taxon>Sordariomycetes</taxon>
        <taxon>Hypocreomycetidae</taxon>
        <taxon>Hypocreales</taxon>
        <taxon>Nectriaceae</taxon>
        <taxon>Fusarium</taxon>
        <taxon>Fusarium solani species complex</taxon>
    </lineage>
</organism>
<keyword evidence="1" id="KW-1133">Transmembrane helix</keyword>
<keyword evidence="1" id="KW-0472">Membrane</keyword>